<dbReference type="EMBL" id="GBXM01077733">
    <property type="protein sequence ID" value="JAH30844.1"/>
    <property type="molecule type" value="Transcribed_RNA"/>
</dbReference>
<sequence length="33" mass="3557">MSHSILPTEVTISNKINCNGLTVNAALFTPTLR</sequence>
<reference evidence="1" key="2">
    <citation type="journal article" date="2015" name="Fish Shellfish Immunol.">
        <title>Early steps in the European eel (Anguilla anguilla)-Vibrio vulnificus interaction in the gills: Role of the RtxA13 toxin.</title>
        <authorList>
            <person name="Callol A."/>
            <person name="Pajuelo D."/>
            <person name="Ebbesson L."/>
            <person name="Teles M."/>
            <person name="MacKenzie S."/>
            <person name="Amaro C."/>
        </authorList>
    </citation>
    <scope>NUCLEOTIDE SEQUENCE</scope>
</reference>
<accession>A0A0E9RP39</accession>
<organism evidence="1">
    <name type="scientific">Anguilla anguilla</name>
    <name type="common">European freshwater eel</name>
    <name type="synonym">Muraena anguilla</name>
    <dbReference type="NCBI Taxonomy" id="7936"/>
    <lineage>
        <taxon>Eukaryota</taxon>
        <taxon>Metazoa</taxon>
        <taxon>Chordata</taxon>
        <taxon>Craniata</taxon>
        <taxon>Vertebrata</taxon>
        <taxon>Euteleostomi</taxon>
        <taxon>Actinopterygii</taxon>
        <taxon>Neopterygii</taxon>
        <taxon>Teleostei</taxon>
        <taxon>Anguilliformes</taxon>
        <taxon>Anguillidae</taxon>
        <taxon>Anguilla</taxon>
    </lineage>
</organism>
<evidence type="ECO:0000313" key="1">
    <source>
        <dbReference type="EMBL" id="JAH30844.1"/>
    </source>
</evidence>
<name>A0A0E9RP39_ANGAN</name>
<dbReference type="AlphaFoldDB" id="A0A0E9RP39"/>
<reference evidence="1" key="1">
    <citation type="submission" date="2014-11" db="EMBL/GenBank/DDBJ databases">
        <authorList>
            <person name="Amaro Gonzalez C."/>
        </authorList>
    </citation>
    <scope>NUCLEOTIDE SEQUENCE</scope>
</reference>
<protein>
    <submittedName>
        <fullName evidence="1">Uncharacterized protein</fullName>
    </submittedName>
</protein>
<proteinExistence type="predicted"/>